<proteinExistence type="inferred from homology"/>
<dbReference type="Pfam" id="PF00135">
    <property type="entry name" value="COesterase"/>
    <property type="match status" value="1"/>
</dbReference>
<dbReference type="AlphaFoldDB" id="A0AA38HYS7"/>
<dbReference type="InterPro" id="IPR019826">
    <property type="entry name" value="Carboxylesterase_B_AS"/>
</dbReference>
<evidence type="ECO:0000256" key="3">
    <source>
        <dbReference type="ARBA" id="ARBA00022801"/>
    </source>
</evidence>
<evidence type="ECO:0000256" key="2">
    <source>
        <dbReference type="ARBA" id="ARBA00022487"/>
    </source>
</evidence>
<evidence type="ECO:0000256" key="1">
    <source>
        <dbReference type="ARBA" id="ARBA00005964"/>
    </source>
</evidence>
<name>A0AA38HYS7_9CUCU</name>
<keyword evidence="3 6" id="KW-0378">Hydrolase</keyword>
<keyword evidence="9" id="KW-1185">Reference proteome</keyword>
<accession>A0AA38HYS7</accession>
<dbReference type="InterPro" id="IPR019819">
    <property type="entry name" value="Carboxylesterase_B_CS"/>
</dbReference>
<organism evidence="8 9">
    <name type="scientific">Zophobas morio</name>
    <dbReference type="NCBI Taxonomy" id="2755281"/>
    <lineage>
        <taxon>Eukaryota</taxon>
        <taxon>Metazoa</taxon>
        <taxon>Ecdysozoa</taxon>
        <taxon>Arthropoda</taxon>
        <taxon>Hexapoda</taxon>
        <taxon>Insecta</taxon>
        <taxon>Pterygota</taxon>
        <taxon>Neoptera</taxon>
        <taxon>Endopterygota</taxon>
        <taxon>Coleoptera</taxon>
        <taxon>Polyphaga</taxon>
        <taxon>Cucujiformia</taxon>
        <taxon>Tenebrionidae</taxon>
        <taxon>Zophobas</taxon>
    </lineage>
</organism>
<evidence type="ECO:0000313" key="9">
    <source>
        <dbReference type="Proteomes" id="UP001168821"/>
    </source>
</evidence>
<evidence type="ECO:0000256" key="6">
    <source>
        <dbReference type="RuleBase" id="RU361235"/>
    </source>
</evidence>
<keyword evidence="2" id="KW-0719">Serine esterase</keyword>
<evidence type="ECO:0000259" key="7">
    <source>
        <dbReference type="Pfam" id="PF00135"/>
    </source>
</evidence>
<dbReference type="Proteomes" id="UP001168821">
    <property type="component" value="Unassembled WGS sequence"/>
</dbReference>
<dbReference type="EC" id="3.1.1.-" evidence="6"/>
<dbReference type="Gene3D" id="3.40.50.1820">
    <property type="entry name" value="alpha/beta hydrolase"/>
    <property type="match status" value="1"/>
</dbReference>
<dbReference type="PROSITE" id="PS00122">
    <property type="entry name" value="CARBOXYLESTERASE_B_1"/>
    <property type="match status" value="1"/>
</dbReference>
<evidence type="ECO:0000256" key="4">
    <source>
        <dbReference type="ARBA" id="ARBA00023157"/>
    </source>
</evidence>
<reference evidence="8" key="1">
    <citation type="journal article" date="2023" name="G3 (Bethesda)">
        <title>Whole genome assemblies of Zophobas morio and Tenebrio molitor.</title>
        <authorList>
            <person name="Kaur S."/>
            <person name="Stinson S.A."/>
            <person name="diCenzo G.C."/>
        </authorList>
    </citation>
    <scope>NUCLEOTIDE SEQUENCE</scope>
    <source>
        <strain evidence="8">QUZm001</strain>
    </source>
</reference>
<feature type="domain" description="Carboxylesterase type B" evidence="7">
    <location>
        <begin position="32"/>
        <end position="535"/>
    </location>
</feature>
<comment type="similarity">
    <text evidence="1 6">Belongs to the type-B carboxylesterase/lipase family.</text>
</comment>
<dbReference type="GO" id="GO:0052689">
    <property type="term" value="F:carboxylic ester hydrolase activity"/>
    <property type="evidence" value="ECO:0007669"/>
    <property type="project" value="UniProtKB-KW"/>
</dbReference>
<keyword evidence="5" id="KW-0325">Glycoprotein</keyword>
<evidence type="ECO:0000256" key="5">
    <source>
        <dbReference type="ARBA" id="ARBA00023180"/>
    </source>
</evidence>
<feature type="chain" id="PRO_5041481531" description="Carboxylic ester hydrolase" evidence="6">
    <location>
        <begin position="20"/>
        <end position="550"/>
    </location>
</feature>
<dbReference type="PANTHER" id="PTHR43142">
    <property type="entry name" value="CARBOXYLIC ESTER HYDROLASE"/>
    <property type="match status" value="1"/>
</dbReference>
<dbReference type="SUPFAM" id="SSF53474">
    <property type="entry name" value="alpha/beta-Hydrolases"/>
    <property type="match status" value="1"/>
</dbReference>
<dbReference type="InterPro" id="IPR029058">
    <property type="entry name" value="AB_hydrolase_fold"/>
</dbReference>
<dbReference type="PROSITE" id="PS00941">
    <property type="entry name" value="CARBOXYLESTERASE_B_2"/>
    <property type="match status" value="1"/>
</dbReference>
<keyword evidence="4" id="KW-1015">Disulfide bond</keyword>
<dbReference type="PANTHER" id="PTHR43142:SF1">
    <property type="entry name" value="CARBOXYLIC ESTER HYDROLASE"/>
    <property type="match status" value="1"/>
</dbReference>
<dbReference type="InterPro" id="IPR002018">
    <property type="entry name" value="CarbesteraseB"/>
</dbReference>
<evidence type="ECO:0000313" key="8">
    <source>
        <dbReference type="EMBL" id="KAJ3645527.1"/>
    </source>
</evidence>
<protein>
    <recommendedName>
        <fullName evidence="6">Carboxylic ester hydrolase</fullName>
        <ecNumber evidence="6">3.1.1.-</ecNumber>
    </recommendedName>
</protein>
<feature type="signal peptide" evidence="6">
    <location>
        <begin position="1"/>
        <end position="19"/>
    </location>
</feature>
<comment type="caution">
    <text evidence="8">The sequence shown here is derived from an EMBL/GenBank/DDBJ whole genome shotgun (WGS) entry which is preliminary data.</text>
</comment>
<keyword evidence="6" id="KW-0732">Signal</keyword>
<gene>
    <name evidence="8" type="ORF">Zmor_023175</name>
</gene>
<dbReference type="EMBL" id="JALNTZ010000007">
    <property type="protein sequence ID" value="KAJ3645527.1"/>
    <property type="molecule type" value="Genomic_DNA"/>
</dbReference>
<sequence length="550" mass="62189">MPPSTPLSILITIINAAICLDFISNKTQNPSLQIQLPDGLIQGRLKHTADTDMPYYSYEGIPYAKPPVGELRFEPPQPVEGWDGVLEANGDVPACFQIPPIGYEDEDCLYINVYVPKKVPEDEGAKAVMVWIYGGGFMFGKGSSVFYGPDYLLERDVIVVHFNYRMNVFGFLATEDMASPGNYGLKDQQAALRWVRANIHLFGGDPDRITIFGESAGAASVSYLQLSPRSHNLFHRAIAQSGSALCTWAFQANPLNIAKKVAAASGLYFGDTTSMIQHFKRLKATALRKAAITAILADTIKKEQSFTFAPVLEPEHEQALITQSNFEMFKKGEFVKVPFVVGFNSQESGVMEAAVEVVRPLLSILPDDILIPPSLNNWDRGIGKAIKEEYFGDGGKSRTEQYIEFFSDNAFVRPIIENARLYSLHAPTYMYRFSYEGYYLGKNAILMGEDHNIQGVYHAEELWYIFARKDLQHANATDKLTRERMIHLWTNFAKFGNPTPDDMWPQFKKDDYPYLNIGNNLTIEYNFKSKTMEFWRKLFAKYGRPPFNTY</sequence>